<dbReference type="Proteomes" id="UP000018700">
    <property type="component" value="Chromosome"/>
</dbReference>
<dbReference type="OrthoDB" id="9809852at2"/>
<dbReference type="KEGG" id="efk:P856_680"/>
<dbReference type="GO" id="GO:0003676">
    <property type="term" value="F:nucleic acid binding"/>
    <property type="evidence" value="ECO:0007669"/>
    <property type="project" value="InterPro"/>
</dbReference>
<dbReference type="SUPFAM" id="SSF64182">
    <property type="entry name" value="DHH phosphoesterases"/>
    <property type="match status" value="1"/>
</dbReference>
<proteinExistence type="inferred from homology"/>
<dbReference type="GO" id="GO:0006281">
    <property type="term" value="P:DNA repair"/>
    <property type="evidence" value="ECO:0007669"/>
    <property type="project" value="InterPro"/>
</dbReference>
<dbReference type="STRING" id="1401328.P856_680"/>
<dbReference type="EMBL" id="CP006745">
    <property type="protein sequence ID" value="AHC73887.1"/>
    <property type="molecule type" value="Genomic_DNA"/>
</dbReference>
<evidence type="ECO:0000259" key="7">
    <source>
        <dbReference type="Pfam" id="PF02272"/>
    </source>
</evidence>
<dbReference type="InterPro" id="IPR003156">
    <property type="entry name" value="DHHA1_dom"/>
</dbReference>
<organism evidence="9 10">
    <name type="scientific">Candidatus Endolissoclinum faulkneri L5</name>
    <dbReference type="NCBI Taxonomy" id="1401328"/>
    <lineage>
        <taxon>Bacteria</taxon>
        <taxon>Pseudomonadati</taxon>
        <taxon>Pseudomonadota</taxon>
        <taxon>Alphaproteobacteria</taxon>
        <taxon>Rhodospirillales</taxon>
        <taxon>Rhodospirillaceae</taxon>
        <taxon>Candidatus Endolissoclinum</taxon>
    </lineage>
</organism>
<evidence type="ECO:0000256" key="1">
    <source>
        <dbReference type="ARBA" id="ARBA00005915"/>
    </source>
</evidence>
<dbReference type="Pfam" id="PF17768">
    <property type="entry name" value="RecJ_OB"/>
    <property type="match status" value="1"/>
</dbReference>
<keyword evidence="4" id="KW-0378">Hydrolase</keyword>
<feature type="domain" description="DDH" evidence="6">
    <location>
        <begin position="101"/>
        <end position="255"/>
    </location>
</feature>
<dbReference type="GO" id="GO:0006310">
    <property type="term" value="P:DNA recombination"/>
    <property type="evidence" value="ECO:0007669"/>
    <property type="project" value="InterPro"/>
</dbReference>
<evidence type="ECO:0000313" key="9">
    <source>
        <dbReference type="EMBL" id="AHC73887.1"/>
    </source>
</evidence>
<dbReference type="HOGENOM" id="CLU_009736_5_1_5"/>
<evidence type="ECO:0000256" key="3">
    <source>
        <dbReference type="ARBA" id="ARBA00022722"/>
    </source>
</evidence>
<dbReference type="PATRIC" id="fig|1401328.3.peg.684"/>
<feature type="domain" description="DHHA1" evidence="7">
    <location>
        <begin position="372"/>
        <end position="468"/>
    </location>
</feature>
<keyword evidence="3" id="KW-0540">Nuclease</keyword>
<evidence type="ECO:0000259" key="8">
    <source>
        <dbReference type="Pfam" id="PF17768"/>
    </source>
</evidence>
<dbReference type="InterPro" id="IPR001667">
    <property type="entry name" value="DDH_dom"/>
</dbReference>
<dbReference type="InterPro" id="IPR051673">
    <property type="entry name" value="SSDNA_exonuclease_RecJ"/>
</dbReference>
<dbReference type="GO" id="GO:0008409">
    <property type="term" value="F:5'-3' exonuclease activity"/>
    <property type="evidence" value="ECO:0007669"/>
    <property type="project" value="InterPro"/>
</dbReference>
<dbReference type="Gene3D" id="3.10.310.30">
    <property type="match status" value="1"/>
</dbReference>
<dbReference type="Pfam" id="PF02272">
    <property type="entry name" value="DHHA1"/>
    <property type="match status" value="1"/>
</dbReference>
<dbReference type="NCBIfam" id="TIGR00644">
    <property type="entry name" value="recJ"/>
    <property type="match status" value="1"/>
</dbReference>
<evidence type="ECO:0000259" key="6">
    <source>
        <dbReference type="Pfam" id="PF01368"/>
    </source>
</evidence>
<dbReference type="eggNOG" id="COG0608">
    <property type="taxonomic scope" value="Bacteria"/>
</dbReference>
<gene>
    <name evidence="9" type="primary">recJ</name>
    <name evidence="9" type="ORF">P856_680</name>
</gene>
<evidence type="ECO:0000313" key="10">
    <source>
        <dbReference type="Proteomes" id="UP000018700"/>
    </source>
</evidence>
<feature type="domain" description="RecJ OB" evidence="8">
    <location>
        <begin position="483"/>
        <end position="592"/>
    </location>
</feature>
<reference evidence="9 10" key="1">
    <citation type="journal article" date="2013" name="PLoS ONE">
        <title>Bacterial endosymbiosis in a chordate host: long-term co-evolution and conservation of secondary metabolism.</title>
        <authorList>
            <person name="Kwan J.C."/>
            <person name="Schmidt E.W."/>
        </authorList>
    </citation>
    <scope>NUCLEOTIDE SEQUENCE [LARGE SCALE GENOMIC DNA]</scope>
    <source>
        <strain evidence="10">faulkneri L5</strain>
    </source>
</reference>
<accession>V9TUQ9</accession>
<protein>
    <recommendedName>
        <fullName evidence="2">Single-stranded-DNA-specific exonuclease RecJ</fullName>
    </recommendedName>
</protein>
<keyword evidence="5 9" id="KW-0269">Exonuclease</keyword>
<evidence type="ECO:0000256" key="5">
    <source>
        <dbReference type="ARBA" id="ARBA00022839"/>
    </source>
</evidence>
<dbReference type="RefSeq" id="WP_025300765.1">
    <property type="nucleotide sequence ID" value="NZ_CP006745.1"/>
</dbReference>
<dbReference type="AlphaFoldDB" id="V9TUQ9"/>
<comment type="similarity">
    <text evidence="1">Belongs to the RecJ family.</text>
</comment>
<evidence type="ECO:0000256" key="2">
    <source>
        <dbReference type="ARBA" id="ARBA00019841"/>
    </source>
</evidence>
<evidence type="ECO:0000256" key="4">
    <source>
        <dbReference type="ARBA" id="ARBA00022801"/>
    </source>
</evidence>
<keyword evidence="10" id="KW-1185">Reference proteome</keyword>
<dbReference type="PANTHER" id="PTHR30255">
    <property type="entry name" value="SINGLE-STRANDED-DNA-SPECIFIC EXONUCLEASE RECJ"/>
    <property type="match status" value="1"/>
</dbReference>
<dbReference type="InterPro" id="IPR004610">
    <property type="entry name" value="RecJ"/>
</dbReference>
<dbReference type="Pfam" id="PF01368">
    <property type="entry name" value="DHH"/>
    <property type="match status" value="1"/>
</dbReference>
<dbReference type="InterPro" id="IPR038763">
    <property type="entry name" value="DHH_sf"/>
</dbReference>
<dbReference type="InterPro" id="IPR041122">
    <property type="entry name" value="RecJ_OB"/>
</dbReference>
<sequence>MSQSNAFLGVEQSLTLRRWVLNTNGKIKNVDKLGLAIAHQFALPETVGQIMAQRGIELDAVECFLRPTLKVELPDPKRFIDMEFAVNRLVEAVLLGQIIGLFADYDVDGATSAASMTRYFRAVGASVLIYVPDRIDEGYGPSMPALQDLVIRGAKVVVCLDCGILAIETLAQAMKARIDVIVVDHHVAGSELPAAIAVVNPNRLDELAGFGYLAACGVTFLTLVAVNRALRDKGWFTRHAEPDLKFILDLTALGTVCDVVPLTGLNRAFVVQGLKVMARRSNIGLAALADVAGLGPTKPTAYHLGFVLGPRINAGGRMGKSDLGAKLLSTKNIVEARRIAKTLDYCNNKRKVIEAGLLRSAIAQAKSARDAPLLVVSGNGWHSGVIGIIASRLKDRFYLPACVISIDEKGIGRGSGRSVPGINLADAIIAAHRVGLLESGGGHAMAVGFTVAASRIDEFTAFLIEWFASLNICSPLMHSDLSVDALLAPSETTVELARSISLLAPFGVGNLEPRFIVSHAKVESSGIVNNKHVKCTLVGYHSVRIESIAFHAVGNTIGSSLLQVHKGPMHVAGYLRLNNSRGNYKVQLVIDDLAQAV</sequence>
<name>V9TUQ9_9PROT</name>
<dbReference type="PANTHER" id="PTHR30255:SF2">
    <property type="entry name" value="SINGLE-STRANDED-DNA-SPECIFIC EXONUCLEASE RECJ"/>
    <property type="match status" value="1"/>
</dbReference>
<dbReference type="Gene3D" id="3.90.1640.30">
    <property type="match status" value="1"/>
</dbReference>